<evidence type="ECO:0000313" key="3">
    <source>
        <dbReference type="Proteomes" id="UP001596013"/>
    </source>
</evidence>
<accession>A0ABW0JLH3</accession>
<keyword evidence="3" id="KW-1185">Reference proteome</keyword>
<comment type="caution">
    <text evidence="2">The sequence shown here is derived from an EMBL/GenBank/DDBJ whole genome shotgun (WGS) entry which is preliminary data.</text>
</comment>
<dbReference type="EMBL" id="JBHSMK010000004">
    <property type="protein sequence ID" value="MFC5436571.1"/>
    <property type="molecule type" value="Genomic_DNA"/>
</dbReference>
<evidence type="ECO:0000313" key="2">
    <source>
        <dbReference type="EMBL" id="MFC5436571.1"/>
    </source>
</evidence>
<proteinExistence type="predicted"/>
<dbReference type="Proteomes" id="UP001596013">
    <property type="component" value="Unassembled WGS sequence"/>
</dbReference>
<keyword evidence="1" id="KW-0812">Transmembrane</keyword>
<name>A0ABW0JLH3_9GAMM</name>
<keyword evidence="1" id="KW-1133">Transmembrane helix</keyword>
<keyword evidence="1" id="KW-0472">Membrane</keyword>
<evidence type="ECO:0008006" key="4">
    <source>
        <dbReference type="Google" id="ProtNLM"/>
    </source>
</evidence>
<evidence type="ECO:0000256" key="1">
    <source>
        <dbReference type="SAM" id="Phobius"/>
    </source>
</evidence>
<sequence length="740" mass="80945">MLDRPRREPSLMRTLSAPMRRLLWLLGVLYALYLIGGNLFLNSPLASAEVNRKPEVFHAQWTWAWTLWPGDIHAHGLRLHGQARQLLWSAQGDAASGRIMLWPLLRHQLRLGPVRTSAVSLDIQPTTIDLKPPPWRRDAWRITADRVSTLSLRQVRLGALVAEGDGEAELGFTHQLRGGSTAIFPSHVLMPNARVHYARRELLRDARLDVHFAFDPFTHDQLPGWQKLERAKIHAVIEGTTPAIALGADKAAALATRRSSQGGHLSADLLLDHGTLAPGGRLQWNAPVAITDADGTQQQRRGQLDLAVQAAAVMVDARIPPPAGPGGATAPNQLEAHLQFASRHVFPRRSASEVLRLLSGSVEGRWHFASLGWLTPLAMSRPWLRLDGAGDIVGALRIDAGRLAPGTRVDVPKAALVANILDNVFAGAAQARARVVAGAGGARLLADLAVERFTLAPRMAAGQAYLRGRALQVNLQSSDDLARFREAFTARLHFADADIPDLRAYNRYLPGKSLYFLQGTGRMSTDFSIDGHGDVSAGRMQMSSAAARLALGVSRLAGKLTMDTRIDRAQRAGHAFELKNFTLNLDGVRVEGSSAPPWWARVTLQQGRLDWDHPMRLRGSATLVMKDVSLLLSLFADRSAFPSWIANLINVGQATAHARVEAQRGDFILDHLVGSNERIDVFAHLRVSDGKPSGDLYARWGVLGLGVALADGKRHFHLLHARRWYQAQPDLLPAEATSAP</sequence>
<protein>
    <recommendedName>
        <fullName evidence="4">DUF3971 domain-containing protein</fullName>
    </recommendedName>
</protein>
<organism evidence="2 3">
    <name type="scientific">Rhodanobacter umsongensis</name>
    <dbReference type="NCBI Taxonomy" id="633153"/>
    <lineage>
        <taxon>Bacteria</taxon>
        <taxon>Pseudomonadati</taxon>
        <taxon>Pseudomonadota</taxon>
        <taxon>Gammaproteobacteria</taxon>
        <taxon>Lysobacterales</taxon>
        <taxon>Rhodanobacteraceae</taxon>
        <taxon>Rhodanobacter</taxon>
    </lineage>
</organism>
<reference evidence="3" key="1">
    <citation type="journal article" date="2019" name="Int. J. Syst. Evol. Microbiol.">
        <title>The Global Catalogue of Microorganisms (GCM) 10K type strain sequencing project: providing services to taxonomists for standard genome sequencing and annotation.</title>
        <authorList>
            <consortium name="The Broad Institute Genomics Platform"/>
            <consortium name="The Broad Institute Genome Sequencing Center for Infectious Disease"/>
            <person name="Wu L."/>
            <person name="Ma J."/>
        </authorList>
    </citation>
    <scope>NUCLEOTIDE SEQUENCE [LARGE SCALE GENOMIC DNA]</scope>
    <source>
        <strain evidence="3">JCM 17130</strain>
    </source>
</reference>
<feature type="transmembrane region" description="Helical" evidence="1">
    <location>
        <begin position="21"/>
        <end position="41"/>
    </location>
</feature>
<gene>
    <name evidence="2" type="ORF">ACFPME_08380</name>
</gene>